<gene>
    <name evidence="1" type="ORF">DIR46_17600</name>
</gene>
<dbReference type="EMBL" id="CP029343">
    <property type="protein sequence ID" value="AWL06067.1"/>
    <property type="molecule type" value="Genomic_DNA"/>
</dbReference>
<evidence type="ECO:0000313" key="2">
    <source>
        <dbReference type="Proteomes" id="UP000245820"/>
    </source>
</evidence>
<reference evidence="1 2" key="1">
    <citation type="submission" date="2018-05" db="EMBL/GenBank/DDBJ databases">
        <title>Complete genome sequence of Massilia oculi sp. nov. CCUG 43427T (=DSM 26321T), the type strain of M. oculi, and comparison with genome sequences of other Massilia strains.</title>
        <authorList>
            <person name="Zhu B."/>
        </authorList>
    </citation>
    <scope>NUCLEOTIDE SEQUENCE [LARGE SCALE GENOMIC DNA]</scope>
    <source>
        <strain evidence="1 2">CCUG 43427</strain>
    </source>
</reference>
<evidence type="ECO:0000313" key="1">
    <source>
        <dbReference type="EMBL" id="AWL06067.1"/>
    </source>
</evidence>
<organism evidence="1 2">
    <name type="scientific">Massilia oculi</name>
    <dbReference type="NCBI Taxonomy" id="945844"/>
    <lineage>
        <taxon>Bacteria</taxon>
        <taxon>Pseudomonadati</taxon>
        <taxon>Pseudomonadota</taxon>
        <taxon>Betaproteobacteria</taxon>
        <taxon>Burkholderiales</taxon>
        <taxon>Oxalobacteraceae</taxon>
        <taxon>Telluria group</taxon>
        <taxon>Massilia</taxon>
    </lineage>
</organism>
<dbReference type="KEGG" id="mtim:DIR46_17600"/>
<dbReference type="AlphaFoldDB" id="A0A2S2DL58"/>
<accession>A0A2S2DL58</accession>
<name>A0A2S2DL58_9BURK</name>
<dbReference type="Proteomes" id="UP000245820">
    <property type="component" value="Chromosome"/>
</dbReference>
<keyword evidence="2" id="KW-1185">Reference proteome</keyword>
<sequence length="61" mass="6637">MPGRVVLSKTHFAPVNAKLMRPAELQYAIDAKSRARADLAARYARQTGKAQLSNIARASVV</sequence>
<proteinExistence type="predicted"/>
<protein>
    <submittedName>
        <fullName evidence="1">Uncharacterized protein</fullName>
    </submittedName>
</protein>